<dbReference type="Pfam" id="PF00249">
    <property type="entry name" value="Myb_DNA-binding"/>
    <property type="match status" value="2"/>
</dbReference>
<dbReference type="EMBL" id="MLAK01001248">
    <property type="protein sequence ID" value="OHS95411.1"/>
    <property type="molecule type" value="Genomic_DNA"/>
</dbReference>
<feature type="chain" id="PRO_5012249920" description="Myb-like DNA-binding domain containing protein" evidence="6">
    <location>
        <begin position="21"/>
        <end position="492"/>
    </location>
</feature>
<keyword evidence="6" id="KW-0732">Signal</keyword>
<gene>
    <name evidence="9" type="ORF">TRFO_10558</name>
</gene>
<dbReference type="InterPro" id="IPR001005">
    <property type="entry name" value="SANT/Myb"/>
</dbReference>
<evidence type="ECO:0000259" key="8">
    <source>
        <dbReference type="PROSITE" id="PS51294"/>
    </source>
</evidence>
<evidence type="ECO:0000256" key="6">
    <source>
        <dbReference type="SAM" id="SignalP"/>
    </source>
</evidence>
<protein>
    <recommendedName>
        <fullName evidence="11">Myb-like DNA-binding domain containing protein</fullName>
    </recommendedName>
</protein>
<dbReference type="GO" id="GO:0042795">
    <property type="term" value="P:snRNA transcription by RNA polymerase II"/>
    <property type="evidence" value="ECO:0007669"/>
    <property type="project" value="TreeGrafter"/>
</dbReference>
<dbReference type="InterPro" id="IPR009057">
    <property type="entry name" value="Homeodomain-like_sf"/>
</dbReference>
<dbReference type="PROSITE" id="PS50090">
    <property type="entry name" value="MYB_LIKE"/>
    <property type="match status" value="2"/>
</dbReference>
<dbReference type="InterPro" id="IPR017930">
    <property type="entry name" value="Myb_dom"/>
</dbReference>
<feature type="region of interest" description="Disordered" evidence="5">
    <location>
        <begin position="150"/>
        <end position="197"/>
    </location>
</feature>
<feature type="domain" description="HTH myb-type" evidence="8">
    <location>
        <begin position="54"/>
        <end position="109"/>
    </location>
</feature>
<dbReference type="PANTHER" id="PTHR46621">
    <property type="entry name" value="SNRNA-ACTIVATING PROTEIN COMPLEX SUBUNIT 4"/>
    <property type="match status" value="1"/>
</dbReference>
<evidence type="ECO:0000256" key="3">
    <source>
        <dbReference type="ARBA" id="ARBA00023163"/>
    </source>
</evidence>
<dbReference type="Gene3D" id="1.10.10.60">
    <property type="entry name" value="Homeodomain-like"/>
    <property type="match status" value="2"/>
</dbReference>
<dbReference type="GO" id="GO:0042796">
    <property type="term" value="P:snRNA transcription by RNA polymerase III"/>
    <property type="evidence" value="ECO:0007669"/>
    <property type="project" value="TreeGrafter"/>
</dbReference>
<feature type="region of interest" description="Disordered" evidence="5">
    <location>
        <begin position="390"/>
        <end position="409"/>
    </location>
</feature>
<evidence type="ECO:0008006" key="11">
    <source>
        <dbReference type="Google" id="ProtNLM"/>
    </source>
</evidence>
<dbReference type="GO" id="GO:0000978">
    <property type="term" value="F:RNA polymerase II cis-regulatory region sequence-specific DNA binding"/>
    <property type="evidence" value="ECO:0007669"/>
    <property type="project" value="TreeGrafter"/>
</dbReference>
<feature type="compositionally biased region" description="Basic and acidic residues" evidence="5">
    <location>
        <begin position="160"/>
        <end position="170"/>
    </location>
</feature>
<dbReference type="SUPFAM" id="SSF46689">
    <property type="entry name" value="Homeodomain-like"/>
    <property type="match status" value="1"/>
</dbReference>
<feature type="compositionally biased region" description="Polar residues" evidence="5">
    <location>
        <begin position="171"/>
        <end position="197"/>
    </location>
</feature>
<evidence type="ECO:0000256" key="4">
    <source>
        <dbReference type="ARBA" id="ARBA00023242"/>
    </source>
</evidence>
<feature type="signal peptide" evidence="6">
    <location>
        <begin position="1"/>
        <end position="20"/>
    </location>
</feature>
<accession>A0A1J4JCM6</accession>
<evidence type="ECO:0000313" key="9">
    <source>
        <dbReference type="EMBL" id="OHS95411.1"/>
    </source>
</evidence>
<keyword evidence="4" id="KW-0539">Nucleus</keyword>
<proteinExistence type="predicted"/>
<dbReference type="Proteomes" id="UP000179807">
    <property type="component" value="Unassembled WGS sequence"/>
</dbReference>
<keyword evidence="10" id="KW-1185">Reference proteome</keyword>
<dbReference type="GeneID" id="94830236"/>
<keyword evidence="1" id="KW-0805">Transcription regulation</keyword>
<dbReference type="SMART" id="SM00717">
    <property type="entry name" value="SANT"/>
    <property type="match status" value="2"/>
</dbReference>
<dbReference type="GO" id="GO:0019185">
    <property type="term" value="C:snRNA-activating protein complex"/>
    <property type="evidence" value="ECO:0007669"/>
    <property type="project" value="TreeGrafter"/>
</dbReference>
<evidence type="ECO:0000313" key="10">
    <source>
        <dbReference type="Proteomes" id="UP000179807"/>
    </source>
</evidence>
<dbReference type="GO" id="GO:0001006">
    <property type="term" value="F:RNA polymerase III type 3 promoter sequence-specific DNA binding"/>
    <property type="evidence" value="ECO:0007669"/>
    <property type="project" value="TreeGrafter"/>
</dbReference>
<dbReference type="AlphaFoldDB" id="A0A1J4JCM6"/>
<dbReference type="PROSITE" id="PS51294">
    <property type="entry name" value="HTH_MYB"/>
    <property type="match status" value="2"/>
</dbReference>
<dbReference type="CDD" id="cd00167">
    <property type="entry name" value="SANT"/>
    <property type="match status" value="2"/>
</dbReference>
<organism evidence="9 10">
    <name type="scientific">Tritrichomonas foetus</name>
    <dbReference type="NCBI Taxonomy" id="1144522"/>
    <lineage>
        <taxon>Eukaryota</taxon>
        <taxon>Metamonada</taxon>
        <taxon>Parabasalia</taxon>
        <taxon>Tritrichomonadida</taxon>
        <taxon>Tritrichomonadidae</taxon>
        <taxon>Tritrichomonas</taxon>
    </lineage>
</organism>
<evidence type="ECO:0000256" key="5">
    <source>
        <dbReference type="SAM" id="MobiDB-lite"/>
    </source>
</evidence>
<dbReference type="PANTHER" id="PTHR46621:SF1">
    <property type="entry name" value="SNRNA-ACTIVATING PROTEIN COMPLEX SUBUNIT 4"/>
    <property type="match status" value="1"/>
</dbReference>
<keyword evidence="2" id="KW-0238">DNA-binding</keyword>
<sequence length="492" mass="55811">MLDISFSIAHFLLSLQILTCFQFEYSKHHYLYQKVFRMQLGDRQEIPIRRQKFKQIVQRIKFTPEEDNRIKELVRLFGVQAWDQIAKELPGRNARQVRDRYKNYLLDSLISDPWTEEEDQIIMEKYEEFGAHWVKIAKVLGHRSGNDVKNRWHKHLSKRLSKEDTKEKSSQKVQDSCNQPSTSQKVDNDSFDCSSPDCSHTTPNFNNHVDSISRNDSNSYDTSQPQVALNSNLISNINSVHPNQTIINSGDIREISGIQVGNVFYGSYPDNQNHLSFVISSNPNGRISNPCNSQIQQFSLPHCPNLSTHPIYIPTPFGLIGQINSQNNQTISNFNLGHSFIIQNNGSLIPSNLFPIVSQTISQGLNTNQNASSALNGTYQVSIIDGSDFSDRIDESSSESETSPHSTPINCVNIGSAELEEKTSPVIVTSEKPSGTSKSGCRSSVETSDIFKEIAKFTECDLFSFYEEFEHHMSFEKADLSNDIDVLFEYPF</sequence>
<evidence type="ECO:0000256" key="2">
    <source>
        <dbReference type="ARBA" id="ARBA00023125"/>
    </source>
</evidence>
<feature type="domain" description="Myb-like" evidence="7">
    <location>
        <begin position="54"/>
        <end position="105"/>
    </location>
</feature>
<evidence type="ECO:0000256" key="1">
    <source>
        <dbReference type="ARBA" id="ARBA00023015"/>
    </source>
</evidence>
<dbReference type="RefSeq" id="XP_068348548.1">
    <property type="nucleotide sequence ID" value="XM_068495532.1"/>
</dbReference>
<name>A0A1J4JCM6_9EUKA</name>
<dbReference type="InterPro" id="IPR051575">
    <property type="entry name" value="Myb-like_DNA-bd"/>
</dbReference>
<evidence type="ECO:0000259" key="7">
    <source>
        <dbReference type="PROSITE" id="PS50090"/>
    </source>
</evidence>
<keyword evidence="3" id="KW-0804">Transcription</keyword>
<comment type="caution">
    <text evidence="9">The sequence shown here is derived from an EMBL/GenBank/DDBJ whole genome shotgun (WGS) entry which is preliminary data.</text>
</comment>
<reference evidence="9" key="1">
    <citation type="submission" date="2016-10" db="EMBL/GenBank/DDBJ databases">
        <authorList>
            <person name="Benchimol M."/>
            <person name="Almeida L.G."/>
            <person name="Vasconcelos A.T."/>
            <person name="Perreira-Neves A."/>
            <person name="Rosa I.A."/>
            <person name="Tasca T."/>
            <person name="Bogo M.R."/>
            <person name="de Souza W."/>
        </authorList>
    </citation>
    <scope>NUCLEOTIDE SEQUENCE [LARGE SCALE GENOMIC DNA]</scope>
    <source>
        <strain evidence="9">K</strain>
    </source>
</reference>
<feature type="domain" description="Myb-like" evidence="7">
    <location>
        <begin position="113"/>
        <end position="156"/>
    </location>
</feature>
<feature type="domain" description="HTH myb-type" evidence="8">
    <location>
        <begin position="113"/>
        <end position="160"/>
    </location>
</feature>
<dbReference type="VEuPathDB" id="TrichDB:TRFO_10558"/>